<protein>
    <recommendedName>
        <fullName evidence="4">Dephospho-CoA kinase domain-containing protein</fullName>
    </recommendedName>
</protein>
<proteinExistence type="inferred from homology"/>
<name>A0A9D4TD20_RHISA</name>
<evidence type="ECO:0000256" key="3">
    <source>
        <dbReference type="ARBA" id="ARBA00022840"/>
    </source>
</evidence>
<dbReference type="HAMAP" id="MF_00376">
    <property type="entry name" value="Dephospho_CoA_kinase"/>
    <property type="match status" value="1"/>
</dbReference>
<dbReference type="GO" id="GO:0005737">
    <property type="term" value="C:cytoplasm"/>
    <property type="evidence" value="ECO:0007669"/>
    <property type="project" value="UniProtKB-ARBA"/>
</dbReference>
<dbReference type="AlphaFoldDB" id="A0A9D4TD20"/>
<dbReference type="Gene3D" id="3.40.50.300">
    <property type="entry name" value="P-loop containing nucleotide triphosphate hydrolases"/>
    <property type="match status" value="1"/>
</dbReference>
<gene>
    <name evidence="6" type="ORF">HPB52_025451</name>
</gene>
<dbReference type="SUPFAM" id="SSF52540">
    <property type="entry name" value="P-loop containing nucleoside triphosphate hydrolases"/>
    <property type="match status" value="1"/>
</dbReference>
<evidence type="ECO:0000313" key="7">
    <source>
        <dbReference type="Proteomes" id="UP000821837"/>
    </source>
</evidence>
<dbReference type="PROSITE" id="PS51219">
    <property type="entry name" value="DPCK"/>
    <property type="match status" value="1"/>
</dbReference>
<keyword evidence="7" id="KW-1185">Reference proteome</keyword>
<dbReference type="Proteomes" id="UP000821837">
    <property type="component" value="Unassembled WGS sequence"/>
</dbReference>
<dbReference type="OrthoDB" id="247245at2759"/>
<evidence type="ECO:0000256" key="5">
    <source>
        <dbReference type="SAM" id="Phobius"/>
    </source>
</evidence>
<keyword evidence="3" id="KW-0067">ATP-binding</keyword>
<keyword evidence="2" id="KW-0547">Nucleotide-binding</keyword>
<dbReference type="VEuPathDB" id="VectorBase:RSAN_033921"/>
<evidence type="ECO:0000256" key="1">
    <source>
        <dbReference type="ARBA" id="ARBA00009018"/>
    </source>
</evidence>
<dbReference type="NCBIfam" id="TIGR00152">
    <property type="entry name" value="dephospho-CoA kinase"/>
    <property type="match status" value="1"/>
</dbReference>
<keyword evidence="5" id="KW-1133">Transmembrane helix</keyword>
<keyword evidence="5" id="KW-0812">Transmembrane</keyword>
<dbReference type="CDD" id="cd02022">
    <property type="entry name" value="DPCK"/>
    <property type="match status" value="1"/>
</dbReference>
<evidence type="ECO:0000256" key="2">
    <source>
        <dbReference type="ARBA" id="ARBA00022741"/>
    </source>
</evidence>
<dbReference type="PANTHER" id="PTHR10695">
    <property type="entry name" value="DEPHOSPHO-COA KINASE-RELATED"/>
    <property type="match status" value="1"/>
</dbReference>
<reference evidence="6" key="1">
    <citation type="journal article" date="2020" name="Cell">
        <title>Large-Scale Comparative Analyses of Tick Genomes Elucidate Their Genetic Diversity and Vector Capacities.</title>
        <authorList>
            <consortium name="Tick Genome and Microbiome Consortium (TIGMIC)"/>
            <person name="Jia N."/>
            <person name="Wang J."/>
            <person name="Shi W."/>
            <person name="Du L."/>
            <person name="Sun Y."/>
            <person name="Zhan W."/>
            <person name="Jiang J.F."/>
            <person name="Wang Q."/>
            <person name="Zhang B."/>
            <person name="Ji P."/>
            <person name="Bell-Sakyi L."/>
            <person name="Cui X.M."/>
            <person name="Yuan T.T."/>
            <person name="Jiang B.G."/>
            <person name="Yang W.F."/>
            <person name="Lam T.T."/>
            <person name="Chang Q.C."/>
            <person name="Ding S.J."/>
            <person name="Wang X.J."/>
            <person name="Zhu J.G."/>
            <person name="Ruan X.D."/>
            <person name="Zhao L."/>
            <person name="Wei J.T."/>
            <person name="Ye R.Z."/>
            <person name="Que T.C."/>
            <person name="Du C.H."/>
            <person name="Zhou Y.H."/>
            <person name="Cheng J.X."/>
            <person name="Dai P.F."/>
            <person name="Guo W.B."/>
            <person name="Han X.H."/>
            <person name="Huang E.J."/>
            <person name="Li L.F."/>
            <person name="Wei W."/>
            <person name="Gao Y.C."/>
            <person name="Liu J.Z."/>
            <person name="Shao H.Z."/>
            <person name="Wang X."/>
            <person name="Wang C.C."/>
            <person name="Yang T.C."/>
            <person name="Huo Q.B."/>
            <person name="Li W."/>
            <person name="Chen H.Y."/>
            <person name="Chen S.E."/>
            <person name="Zhou L.G."/>
            <person name="Ni X.B."/>
            <person name="Tian J.H."/>
            <person name="Sheng Y."/>
            <person name="Liu T."/>
            <person name="Pan Y.S."/>
            <person name="Xia L.Y."/>
            <person name="Li J."/>
            <person name="Zhao F."/>
            <person name="Cao W.C."/>
        </authorList>
    </citation>
    <scope>NUCLEOTIDE SEQUENCE</scope>
    <source>
        <strain evidence="6">Rsan-2018</strain>
    </source>
</reference>
<dbReference type="PANTHER" id="PTHR10695:SF46">
    <property type="entry name" value="BIFUNCTIONAL COENZYME A SYNTHASE-RELATED"/>
    <property type="match status" value="1"/>
</dbReference>
<accession>A0A9D4TD20</accession>
<dbReference type="FunFam" id="3.40.50.300:FF:000485">
    <property type="entry name" value="Dephospho-CoA kinase CAB5"/>
    <property type="match status" value="1"/>
</dbReference>
<sequence>MFLIGLTGGIASGKSTVASILVSLGIDVIDADKIAREVVEPGKPAWVQIRREFGSEVLLSDGQLNRPALGRIVFNDHDKRRRLNRITHPEIHKEMFFQSLKLFLKGRQFVVVDVPLLYETKTMLRFVRKVIVVKCSPAQQVERLMLRNGFTEEEASKRIESQLPLEQKCGLADYVIDNTGDPDALRAQVEDVVRQLRGSWAHWKVRGAVLVVMVGLLTGVAWLIARVSSALHL</sequence>
<comment type="caution">
    <text evidence="6">The sequence shown here is derived from an EMBL/GenBank/DDBJ whole genome shotgun (WGS) entry which is preliminary data.</text>
</comment>
<dbReference type="InterPro" id="IPR001977">
    <property type="entry name" value="Depp_CoAkinase"/>
</dbReference>
<comment type="similarity">
    <text evidence="1">Belongs to the CoaE family.</text>
</comment>
<dbReference type="OMA" id="CQMDIEQ"/>
<keyword evidence="5" id="KW-0472">Membrane</keyword>
<dbReference type="Pfam" id="PF01121">
    <property type="entry name" value="CoaE"/>
    <property type="match status" value="1"/>
</dbReference>
<dbReference type="EMBL" id="JABSTV010000753">
    <property type="protein sequence ID" value="KAH7985709.1"/>
    <property type="molecule type" value="Genomic_DNA"/>
</dbReference>
<reference evidence="6" key="2">
    <citation type="submission" date="2021-09" db="EMBL/GenBank/DDBJ databases">
        <authorList>
            <person name="Jia N."/>
            <person name="Wang J."/>
            <person name="Shi W."/>
            <person name="Du L."/>
            <person name="Sun Y."/>
            <person name="Zhan W."/>
            <person name="Jiang J."/>
            <person name="Wang Q."/>
            <person name="Zhang B."/>
            <person name="Ji P."/>
            <person name="Sakyi L.B."/>
            <person name="Cui X."/>
            <person name="Yuan T."/>
            <person name="Jiang B."/>
            <person name="Yang W."/>
            <person name="Lam T.T.-Y."/>
            <person name="Chang Q."/>
            <person name="Ding S."/>
            <person name="Wang X."/>
            <person name="Zhu J."/>
            <person name="Ruan X."/>
            <person name="Zhao L."/>
            <person name="Wei J."/>
            <person name="Que T."/>
            <person name="Du C."/>
            <person name="Cheng J."/>
            <person name="Dai P."/>
            <person name="Han X."/>
            <person name="Huang E."/>
            <person name="Gao Y."/>
            <person name="Liu J."/>
            <person name="Shao H."/>
            <person name="Ye R."/>
            <person name="Li L."/>
            <person name="Wei W."/>
            <person name="Wang X."/>
            <person name="Wang C."/>
            <person name="Huo Q."/>
            <person name="Li W."/>
            <person name="Guo W."/>
            <person name="Chen H."/>
            <person name="Chen S."/>
            <person name="Zhou L."/>
            <person name="Zhou L."/>
            <person name="Ni X."/>
            <person name="Tian J."/>
            <person name="Zhou Y."/>
            <person name="Sheng Y."/>
            <person name="Liu T."/>
            <person name="Pan Y."/>
            <person name="Xia L."/>
            <person name="Li J."/>
            <person name="Zhao F."/>
            <person name="Cao W."/>
        </authorList>
    </citation>
    <scope>NUCLEOTIDE SEQUENCE</scope>
    <source>
        <strain evidence="6">Rsan-2018</strain>
        <tissue evidence="6">Larvae</tissue>
    </source>
</reference>
<feature type="transmembrane region" description="Helical" evidence="5">
    <location>
        <begin position="207"/>
        <end position="225"/>
    </location>
</feature>
<organism evidence="6 7">
    <name type="scientific">Rhipicephalus sanguineus</name>
    <name type="common">Brown dog tick</name>
    <name type="synonym">Ixodes sanguineus</name>
    <dbReference type="NCBI Taxonomy" id="34632"/>
    <lineage>
        <taxon>Eukaryota</taxon>
        <taxon>Metazoa</taxon>
        <taxon>Ecdysozoa</taxon>
        <taxon>Arthropoda</taxon>
        <taxon>Chelicerata</taxon>
        <taxon>Arachnida</taxon>
        <taxon>Acari</taxon>
        <taxon>Parasitiformes</taxon>
        <taxon>Ixodida</taxon>
        <taxon>Ixodoidea</taxon>
        <taxon>Ixodidae</taxon>
        <taxon>Rhipicephalinae</taxon>
        <taxon>Rhipicephalus</taxon>
        <taxon>Rhipicephalus</taxon>
    </lineage>
</organism>
<dbReference type="GO" id="GO:0015937">
    <property type="term" value="P:coenzyme A biosynthetic process"/>
    <property type="evidence" value="ECO:0007669"/>
    <property type="project" value="InterPro"/>
</dbReference>
<dbReference type="GO" id="GO:0004140">
    <property type="term" value="F:dephospho-CoA kinase activity"/>
    <property type="evidence" value="ECO:0007669"/>
    <property type="project" value="InterPro"/>
</dbReference>
<dbReference type="InterPro" id="IPR027417">
    <property type="entry name" value="P-loop_NTPase"/>
</dbReference>
<evidence type="ECO:0000256" key="4">
    <source>
        <dbReference type="ARBA" id="ARBA00044157"/>
    </source>
</evidence>
<dbReference type="GO" id="GO:0005524">
    <property type="term" value="F:ATP binding"/>
    <property type="evidence" value="ECO:0007669"/>
    <property type="project" value="UniProtKB-KW"/>
</dbReference>
<evidence type="ECO:0000313" key="6">
    <source>
        <dbReference type="EMBL" id="KAH7985709.1"/>
    </source>
</evidence>